<protein>
    <submittedName>
        <fullName evidence="2">TatD family</fullName>
    </submittedName>
</protein>
<reference evidence="2" key="2">
    <citation type="journal article" date="2023" name="IMA Fungus">
        <title>Comparative genomic study of the Penicillium genus elucidates a diverse pangenome and 15 lateral gene transfer events.</title>
        <authorList>
            <person name="Petersen C."/>
            <person name="Sorensen T."/>
            <person name="Nielsen M.R."/>
            <person name="Sondergaard T.E."/>
            <person name="Sorensen J.L."/>
            <person name="Fitzpatrick D.A."/>
            <person name="Frisvad J.C."/>
            <person name="Nielsen K.L."/>
        </authorList>
    </citation>
    <scope>NUCLEOTIDE SEQUENCE</scope>
    <source>
        <strain evidence="2">IBT 19713</strain>
    </source>
</reference>
<dbReference type="Gene3D" id="3.20.20.140">
    <property type="entry name" value="Metal-dependent hydrolases"/>
    <property type="match status" value="1"/>
</dbReference>
<evidence type="ECO:0000313" key="3">
    <source>
        <dbReference type="Proteomes" id="UP001150941"/>
    </source>
</evidence>
<dbReference type="PANTHER" id="PTHR47345">
    <property type="entry name" value="CUT9-INTERACTING PROTEIN SCN1"/>
    <property type="match status" value="1"/>
</dbReference>
<feature type="region of interest" description="Disordered" evidence="1">
    <location>
        <begin position="221"/>
        <end position="258"/>
    </location>
</feature>
<keyword evidence="3" id="KW-1185">Reference proteome</keyword>
<dbReference type="SUPFAM" id="SSF51556">
    <property type="entry name" value="Metallo-dependent hydrolases"/>
    <property type="match status" value="1"/>
</dbReference>
<dbReference type="InterPro" id="IPR053044">
    <property type="entry name" value="Metallo-hydrolase/TatD-type"/>
</dbReference>
<dbReference type="GO" id="GO:0016788">
    <property type="term" value="F:hydrolase activity, acting on ester bonds"/>
    <property type="evidence" value="ECO:0007669"/>
    <property type="project" value="InterPro"/>
</dbReference>
<comment type="caution">
    <text evidence="2">The sequence shown here is derived from an EMBL/GenBank/DDBJ whole genome shotgun (WGS) entry which is preliminary data.</text>
</comment>
<dbReference type="GeneID" id="83197658"/>
<dbReference type="PANTHER" id="PTHR47345:SF1">
    <property type="entry name" value="CUT9-INTERACTING PROTEIN SCN1"/>
    <property type="match status" value="1"/>
</dbReference>
<organism evidence="2 3">
    <name type="scientific">Penicillium chermesinum</name>
    <dbReference type="NCBI Taxonomy" id="63820"/>
    <lineage>
        <taxon>Eukaryota</taxon>
        <taxon>Fungi</taxon>
        <taxon>Dikarya</taxon>
        <taxon>Ascomycota</taxon>
        <taxon>Pezizomycotina</taxon>
        <taxon>Eurotiomycetes</taxon>
        <taxon>Eurotiomycetidae</taxon>
        <taxon>Eurotiales</taxon>
        <taxon>Aspergillaceae</taxon>
        <taxon>Penicillium</taxon>
    </lineage>
</organism>
<name>A0A9W9PG14_9EURO</name>
<evidence type="ECO:0000256" key="1">
    <source>
        <dbReference type="SAM" id="MobiDB-lite"/>
    </source>
</evidence>
<dbReference type="InterPro" id="IPR001130">
    <property type="entry name" value="TatD-like"/>
</dbReference>
<dbReference type="OrthoDB" id="413993at2759"/>
<reference evidence="2" key="1">
    <citation type="submission" date="2022-11" db="EMBL/GenBank/DDBJ databases">
        <authorList>
            <person name="Petersen C."/>
        </authorList>
    </citation>
    <scope>NUCLEOTIDE SEQUENCE</scope>
    <source>
        <strain evidence="2">IBT 19713</strain>
    </source>
</reference>
<evidence type="ECO:0000313" key="2">
    <source>
        <dbReference type="EMBL" id="KAJ5246075.1"/>
    </source>
</evidence>
<accession>A0A9W9PG14</accession>
<proteinExistence type="predicted"/>
<dbReference type="Proteomes" id="UP001150941">
    <property type="component" value="Unassembled WGS sequence"/>
</dbReference>
<gene>
    <name evidence="2" type="ORF">N7468_001058</name>
</gene>
<dbReference type="RefSeq" id="XP_058333496.1">
    <property type="nucleotide sequence ID" value="XM_058470355.1"/>
</dbReference>
<dbReference type="AlphaFoldDB" id="A0A9W9PG14"/>
<dbReference type="EMBL" id="JAPQKS010000002">
    <property type="protein sequence ID" value="KAJ5246075.1"/>
    <property type="molecule type" value="Genomic_DNA"/>
</dbReference>
<dbReference type="InterPro" id="IPR032466">
    <property type="entry name" value="Metal_Hydrolase"/>
</dbReference>
<dbReference type="Pfam" id="PF01026">
    <property type="entry name" value="TatD_DNase"/>
    <property type="match status" value="2"/>
</dbReference>
<sequence length="381" mass="42039">MSDSDGFPWEIGVHDAHCHPTDTMASIAGIPEMKATTLTVMATRGQDQDLVLQAAQSINSQAPEGPDRIIPCFGWHPWFSHQIIDDTTGEAKTEGQKEAHYSSVLVIPADDTDFAEFVKHLPEPKPLSSLIAETRERLKQFPKALLDGRDEQITPGSREGRKLSPYKVKIDHQRAILKAQLQLAGEMRRAVSVHSVQAHGTVFDALKELWAGHERVVLSRRARGRNQDAEGAISAEKEDSDGKGQASSTKGSEGGANAIGTRSAEACQQELLPFPPRICMHSYSGPPDQLRQFMAKTNPSDVYFSFSSLINFTGAHARKVGDVIKALPEDRILIESDLHTAGPEMDDLLEDVARQVCGLREWELRSGVQKLADNWKRFVYG</sequence>